<feature type="DNA-binding region" description="H-T-H motif" evidence="3">
    <location>
        <begin position="33"/>
        <end position="52"/>
    </location>
</feature>
<accession>A0A285D8H5</accession>
<dbReference type="PANTHER" id="PTHR43479">
    <property type="entry name" value="ACREF/ENVCD OPERON REPRESSOR-RELATED"/>
    <property type="match status" value="1"/>
</dbReference>
<dbReference type="PROSITE" id="PS50977">
    <property type="entry name" value="HTH_TETR_2"/>
    <property type="match status" value="1"/>
</dbReference>
<organism evidence="5 6">
    <name type="scientific">Bacillus oleivorans</name>
    <dbReference type="NCBI Taxonomy" id="1448271"/>
    <lineage>
        <taxon>Bacteria</taxon>
        <taxon>Bacillati</taxon>
        <taxon>Bacillota</taxon>
        <taxon>Bacilli</taxon>
        <taxon>Bacillales</taxon>
        <taxon>Bacillaceae</taxon>
        <taxon>Bacillus</taxon>
    </lineage>
</organism>
<dbReference type="InterPro" id="IPR001647">
    <property type="entry name" value="HTH_TetR"/>
</dbReference>
<dbReference type="SUPFAM" id="SSF46689">
    <property type="entry name" value="Homeodomain-like"/>
    <property type="match status" value="1"/>
</dbReference>
<dbReference type="Pfam" id="PF00440">
    <property type="entry name" value="TetR_N"/>
    <property type="match status" value="1"/>
</dbReference>
<evidence type="ECO:0000256" key="3">
    <source>
        <dbReference type="PROSITE-ProRule" id="PRU00335"/>
    </source>
</evidence>
<dbReference type="Proteomes" id="UP000219546">
    <property type="component" value="Unassembled WGS sequence"/>
</dbReference>
<dbReference type="Gene3D" id="1.10.357.10">
    <property type="entry name" value="Tetracycline Repressor, domain 2"/>
    <property type="match status" value="1"/>
</dbReference>
<dbReference type="PANTHER" id="PTHR43479:SF7">
    <property type="entry name" value="TETR-FAMILY TRANSCRIPTIONAL REGULATOR"/>
    <property type="match status" value="1"/>
</dbReference>
<dbReference type="InterPro" id="IPR039532">
    <property type="entry name" value="TetR_C_Firmicutes"/>
</dbReference>
<proteinExistence type="predicted"/>
<dbReference type="OrthoDB" id="9810250at2"/>
<dbReference type="EMBL" id="OAOP01000012">
    <property type="protein sequence ID" value="SNX75493.1"/>
    <property type="molecule type" value="Genomic_DNA"/>
</dbReference>
<name>A0A285D8H5_9BACI</name>
<dbReference type="Pfam" id="PF14278">
    <property type="entry name" value="TetR_C_8"/>
    <property type="match status" value="1"/>
</dbReference>
<dbReference type="GO" id="GO:0003677">
    <property type="term" value="F:DNA binding"/>
    <property type="evidence" value="ECO:0007669"/>
    <property type="project" value="UniProtKB-UniRule"/>
</dbReference>
<reference evidence="5 6" key="1">
    <citation type="submission" date="2017-08" db="EMBL/GenBank/DDBJ databases">
        <authorList>
            <person name="de Groot N.N."/>
        </authorList>
    </citation>
    <scope>NUCLEOTIDE SEQUENCE [LARGE SCALE GENOMIC DNA]</scope>
    <source>
        <strain evidence="5 6">JC228</strain>
    </source>
</reference>
<evidence type="ECO:0000313" key="5">
    <source>
        <dbReference type="EMBL" id="SNX75493.1"/>
    </source>
</evidence>
<protein>
    <submittedName>
        <fullName evidence="5">TetR family transcriptional regulator</fullName>
    </submittedName>
</protein>
<dbReference type="InterPro" id="IPR050624">
    <property type="entry name" value="HTH-type_Tx_Regulator"/>
</dbReference>
<evidence type="ECO:0000313" key="6">
    <source>
        <dbReference type="Proteomes" id="UP000219546"/>
    </source>
</evidence>
<dbReference type="AlphaFoldDB" id="A0A285D8H5"/>
<keyword evidence="6" id="KW-1185">Reference proteome</keyword>
<gene>
    <name evidence="5" type="ORF">SAMN05877753_112138</name>
</gene>
<evidence type="ECO:0000256" key="2">
    <source>
        <dbReference type="ARBA" id="ARBA00023125"/>
    </source>
</evidence>
<feature type="domain" description="HTH tetR-type" evidence="4">
    <location>
        <begin position="10"/>
        <end position="70"/>
    </location>
</feature>
<sequence>MQDFIDKRIQRSKTALKETFIDLLFQKPFDQITISEIVREANYNRGTFYHNFRTKEELLDEIIQDVLGEMIEEIRKPYNTYKRVNMKELNTEEITLFEYFKENGKLFKLLLSNHIRVDFRFQMANAIEELFIAEYEYELPEGTQLNPKWFYIYRAHGIAGVIIRWIEEDFRTPSDYMAKQIVELMVTSTDVFHVKD</sequence>
<evidence type="ECO:0000259" key="4">
    <source>
        <dbReference type="PROSITE" id="PS50977"/>
    </source>
</evidence>
<dbReference type="InterPro" id="IPR009057">
    <property type="entry name" value="Homeodomain-like_sf"/>
</dbReference>
<keyword evidence="1" id="KW-0678">Repressor</keyword>
<dbReference type="RefSeq" id="WP_097160548.1">
    <property type="nucleotide sequence ID" value="NZ_JBEPMQ010000015.1"/>
</dbReference>
<evidence type="ECO:0000256" key="1">
    <source>
        <dbReference type="ARBA" id="ARBA00022491"/>
    </source>
</evidence>
<keyword evidence="2 3" id="KW-0238">DNA-binding</keyword>